<dbReference type="EMBL" id="CP003600">
    <property type="protein sequence ID" value="AFY92611.1"/>
    <property type="molecule type" value="Genomic_DNA"/>
</dbReference>
<proteinExistence type="predicted"/>
<dbReference type="AlphaFoldDB" id="K9UDU7"/>
<dbReference type="KEGG" id="cmp:Cha6605_1436"/>
<dbReference type="HOGENOM" id="CLU_3115979_0_0_3"/>
<dbReference type="RefSeq" id="WP_015158791.1">
    <property type="nucleotide sequence ID" value="NC_019697.1"/>
</dbReference>
<accession>K9UDU7</accession>
<evidence type="ECO:0000313" key="2">
    <source>
        <dbReference type="Proteomes" id="UP000010366"/>
    </source>
</evidence>
<protein>
    <submittedName>
        <fullName evidence="1">Uncharacterized protein</fullName>
    </submittedName>
</protein>
<gene>
    <name evidence="1" type="ORF">Cha6605_1436</name>
</gene>
<dbReference type="OrthoDB" id="4058760at2"/>
<keyword evidence="2" id="KW-1185">Reference proteome</keyword>
<sequence>MTTRVGILLVHGIGETKKFENIEAVARNIAAALLSDPCLKVRVIISFGGT</sequence>
<name>K9UDU7_CHAP6</name>
<organism evidence="1 2">
    <name type="scientific">Chamaesiphon minutus (strain ATCC 27169 / PCC 6605)</name>
    <dbReference type="NCBI Taxonomy" id="1173020"/>
    <lineage>
        <taxon>Bacteria</taxon>
        <taxon>Bacillati</taxon>
        <taxon>Cyanobacteriota</taxon>
        <taxon>Cyanophyceae</taxon>
        <taxon>Gomontiellales</taxon>
        <taxon>Chamaesiphonaceae</taxon>
        <taxon>Chamaesiphon</taxon>
    </lineage>
</organism>
<dbReference type="STRING" id="1173020.Cha6605_1436"/>
<dbReference type="Proteomes" id="UP000010366">
    <property type="component" value="Chromosome"/>
</dbReference>
<reference evidence="1 2" key="1">
    <citation type="submission" date="2012-05" db="EMBL/GenBank/DDBJ databases">
        <title>Finished chromosome of genome of Chamaesiphon sp. PCC 6605.</title>
        <authorList>
            <consortium name="US DOE Joint Genome Institute"/>
            <person name="Gugger M."/>
            <person name="Coursin T."/>
            <person name="Rippka R."/>
            <person name="Tandeau De Marsac N."/>
            <person name="Huntemann M."/>
            <person name="Wei C.-L."/>
            <person name="Han J."/>
            <person name="Detter J.C."/>
            <person name="Han C."/>
            <person name="Tapia R."/>
            <person name="Chen A."/>
            <person name="Kyrpides N."/>
            <person name="Mavromatis K."/>
            <person name="Markowitz V."/>
            <person name="Szeto E."/>
            <person name="Ivanova N."/>
            <person name="Pagani I."/>
            <person name="Pati A."/>
            <person name="Goodwin L."/>
            <person name="Nordberg H.P."/>
            <person name="Cantor M.N."/>
            <person name="Hua S.X."/>
            <person name="Woyke T."/>
            <person name="Kerfeld C.A."/>
        </authorList>
    </citation>
    <scope>NUCLEOTIDE SEQUENCE [LARGE SCALE GENOMIC DNA]</scope>
    <source>
        <strain evidence="2">ATCC 27169 / PCC 6605</strain>
    </source>
</reference>
<evidence type="ECO:0000313" key="1">
    <source>
        <dbReference type="EMBL" id="AFY92611.1"/>
    </source>
</evidence>